<feature type="signal peptide" evidence="2">
    <location>
        <begin position="1"/>
        <end position="27"/>
    </location>
</feature>
<feature type="region of interest" description="Disordered" evidence="1">
    <location>
        <begin position="54"/>
        <end position="77"/>
    </location>
</feature>
<dbReference type="Proteomes" id="UP000259636">
    <property type="component" value="Chromosome"/>
</dbReference>
<gene>
    <name evidence="3" type="ORF">D0C37_14425</name>
</gene>
<proteinExistence type="predicted"/>
<evidence type="ECO:0000256" key="2">
    <source>
        <dbReference type="SAM" id="SignalP"/>
    </source>
</evidence>
<dbReference type="GeneID" id="300115374"/>
<feature type="chain" id="PRO_5038709307" evidence="2">
    <location>
        <begin position="28"/>
        <end position="126"/>
    </location>
</feature>
<feature type="compositionally biased region" description="Basic and acidic residues" evidence="1">
    <location>
        <begin position="58"/>
        <end position="71"/>
    </location>
</feature>
<accession>A0A385DBI2</accession>
<organism evidence="3 4">
    <name type="scientific">Streptomyces koyangensis</name>
    <dbReference type="NCBI Taxonomy" id="188770"/>
    <lineage>
        <taxon>Bacteria</taxon>
        <taxon>Bacillati</taxon>
        <taxon>Actinomycetota</taxon>
        <taxon>Actinomycetes</taxon>
        <taxon>Kitasatosporales</taxon>
        <taxon>Streptomycetaceae</taxon>
        <taxon>Streptomyces</taxon>
        <taxon>Streptomyces aurantiacus group</taxon>
    </lineage>
</organism>
<protein>
    <submittedName>
        <fullName evidence="3">Uncharacterized protein</fullName>
    </submittedName>
</protein>
<keyword evidence="2" id="KW-0732">Signal</keyword>
<dbReference type="KEGG" id="sky:D0C37_14425"/>
<dbReference type="RefSeq" id="WP_101280897.1">
    <property type="nucleotide sequence ID" value="NZ_CP031742.1"/>
</dbReference>
<reference evidence="3 4" key="1">
    <citation type="submission" date="2018-08" db="EMBL/GenBank/DDBJ databases">
        <authorList>
            <person name="Ferrada E.E."/>
            <person name="Latorre B.A."/>
        </authorList>
    </citation>
    <scope>NUCLEOTIDE SEQUENCE [LARGE SCALE GENOMIC DNA]</scope>
    <source>
        <strain evidence="3 4">VK-A60T</strain>
    </source>
</reference>
<evidence type="ECO:0000313" key="4">
    <source>
        <dbReference type="Proteomes" id="UP000259636"/>
    </source>
</evidence>
<dbReference type="EMBL" id="CP031742">
    <property type="protein sequence ID" value="AXQ55686.1"/>
    <property type="molecule type" value="Genomic_DNA"/>
</dbReference>
<evidence type="ECO:0000256" key="1">
    <source>
        <dbReference type="SAM" id="MobiDB-lite"/>
    </source>
</evidence>
<sequence length="126" mass="12445">MRKLLKAAALGALLVPAVLGGAAGVAAADGPAYAQHSAVATPWGAGSSHVMSGFGGWDHGERGGQRMDRGDSGPGYVAGDRYAGPDGAWAKATGSGFTPDGDAYYFDTFKAAGPNGAVSSFTGAHS</sequence>
<dbReference type="AlphaFoldDB" id="A0A385DBI2"/>
<name>A0A385DBI2_9ACTN</name>
<evidence type="ECO:0000313" key="3">
    <source>
        <dbReference type="EMBL" id="AXQ55686.1"/>
    </source>
</evidence>